<dbReference type="PANTHER" id="PTHR16950:SF16">
    <property type="entry name" value="ZINC TRANSPORTER ZIP13"/>
    <property type="match status" value="1"/>
</dbReference>
<evidence type="ECO:0000256" key="3">
    <source>
        <dbReference type="ARBA" id="ARBA00022989"/>
    </source>
</evidence>
<evidence type="ECO:0000256" key="5">
    <source>
        <dbReference type="SAM" id="Phobius"/>
    </source>
</evidence>
<dbReference type="AlphaFoldDB" id="A0P769"/>
<dbReference type="InterPro" id="IPR036259">
    <property type="entry name" value="MFS_trans_sf"/>
</dbReference>
<keyword evidence="2 5" id="KW-0812">Transmembrane</keyword>
<accession>A0P769</accession>
<keyword evidence="7" id="KW-1185">Reference proteome</keyword>
<keyword evidence="4 5" id="KW-0472">Membrane</keyword>
<dbReference type="SUPFAM" id="SSF103473">
    <property type="entry name" value="MFS general substrate transporter"/>
    <property type="match status" value="1"/>
</dbReference>
<feature type="transmembrane region" description="Helical" evidence="5">
    <location>
        <begin position="235"/>
        <end position="256"/>
    </location>
</feature>
<protein>
    <submittedName>
        <fullName evidence="6">Zinc transporter ZIP</fullName>
    </submittedName>
</protein>
<evidence type="ECO:0000313" key="6">
    <source>
        <dbReference type="EMBL" id="EAV47379.1"/>
    </source>
</evidence>
<sequence length="257" mass="28226">MANLTTLFWIIGTCFAGGALSLIFAFLFLRKANATILTNMVSLAVGTLLGAVFLEILPHALELSSDFHLTTLTVLIGILIFFVLEKLLIWRHCHGSHCENHSPDVHFERNKKGSFVLIGDLFHNFIDGSLIASAFLFDIRLGLVTSLAIFAHEIPQEMGNISILVESGFKKSKAILFNLIASMAMVVGAILAYYLIDSVSELLPLLLAFAASSMIYVAVSDLIPGLHKKTQPNESIMQVVMIVIGVSIIYIIHLYLH</sequence>
<gene>
    <name evidence="6" type="ORF">MB2181_04860</name>
</gene>
<feature type="transmembrane region" description="Helical" evidence="5">
    <location>
        <begin position="67"/>
        <end position="84"/>
    </location>
</feature>
<dbReference type="GO" id="GO:0016020">
    <property type="term" value="C:membrane"/>
    <property type="evidence" value="ECO:0007669"/>
    <property type="project" value="UniProtKB-SubCell"/>
</dbReference>
<name>A0P769_9PROT</name>
<organism evidence="6 7">
    <name type="scientific">Methylophilales bacterium HTCC2181</name>
    <dbReference type="NCBI Taxonomy" id="383631"/>
    <lineage>
        <taxon>Bacteria</taxon>
        <taxon>Pseudomonadati</taxon>
        <taxon>Pseudomonadota</taxon>
        <taxon>Betaproteobacteria</taxon>
        <taxon>Nitrosomonadales</taxon>
        <taxon>OM43 clade</taxon>
    </lineage>
</organism>
<feature type="transmembrane region" description="Helical" evidence="5">
    <location>
        <begin position="41"/>
        <end position="61"/>
    </location>
</feature>
<proteinExistence type="predicted"/>
<comment type="subcellular location">
    <subcellularLocation>
        <location evidence="1">Membrane</location>
        <topology evidence="1">Multi-pass membrane protein</topology>
    </subcellularLocation>
</comment>
<evidence type="ECO:0000313" key="7">
    <source>
        <dbReference type="Proteomes" id="UP000054262"/>
    </source>
</evidence>
<dbReference type="Pfam" id="PF02535">
    <property type="entry name" value="Zip"/>
    <property type="match status" value="2"/>
</dbReference>
<evidence type="ECO:0000256" key="2">
    <source>
        <dbReference type="ARBA" id="ARBA00022692"/>
    </source>
</evidence>
<feature type="transmembrane region" description="Helical" evidence="5">
    <location>
        <begin position="175"/>
        <end position="196"/>
    </location>
</feature>
<feature type="transmembrane region" description="Helical" evidence="5">
    <location>
        <begin position="6"/>
        <end position="29"/>
    </location>
</feature>
<dbReference type="PANTHER" id="PTHR16950">
    <property type="entry name" value="ZINC TRANSPORTER SLC39A7 HISTIDINE-RICH MEMBRANE PROTEIN KE4"/>
    <property type="match status" value="1"/>
</dbReference>
<reference evidence="6 7" key="1">
    <citation type="submission" date="2006-11" db="EMBL/GenBank/DDBJ databases">
        <authorList>
            <person name="Giovannoni S."/>
            <person name="Vergin K."/>
            <person name="Ferriera S."/>
            <person name="Johnson J."/>
            <person name="Kravitz S."/>
            <person name="Beeson K."/>
            <person name="Sutton G."/>
            <person name="Rogers Y.-H."/>
            <person name="Friedman R."/>
            <person name="Frazier M."/>
            <person name="Venter J.C."/>
        </authorList>
    </citation>
    <scope>NUCLEOTIDE SEQUENCE [LARGE SCALE GENOMIC DNA]</scope>
    <source>
        <strain evidence="6 7">HTCC2181</strain>
    </source>
</reference>
<evidence type="ECO:0000256" key="1">
    <source>
        <dbReference type="ARBA" id="ARBA00004141"/>
    </source>
</evidence>
<dbReference type="GO" id="GO:0046873">
    <property type="term" value="F:metal ion transmembrane transporter activity"/>
    <property type="evidence" value="ECO:0007669"/>
    <property type="project" value="InterPro"/>
</dbReference>
<comment type="caution">
    <text evidence="6">The sequence shown here is derived from an EMBL/GenBank/DDBJ whole genome shotgun (WGS) entry which is preliminary data.</text>
</comment>
<dbReference type="InterPro" id="IPR003689">
    <property type="entry name" value="ZIP"/>
</dbReference>
<keyword evidence="3 5" id="KW-1133">Transmembrane helix</keyword>
<dbReference type="Proteomes" id="UP000054262">
    <property type="component" value="Unassembled WGS sequence"/>
</dbReference>
<feature type="transmembrane region" description="Helical" evidence="5">
    <location>
        <begin position="202"/>
        <end position="223"/>
    </location>
</feature>
<dbReference type="EMBL" id="AAUX01000001">
    <property type="protein sequence ID" value="EAV47379.1"/>
    <property type="molecule type" value="Genomic_DNA"/>
</dbReference>
<evidence type="ECO:0000256" key="4">
    <source>
        <dbReference type="ARBA" id="ARBA00023136"/>
    </source>
</evidence>